<sequence>MIGLDRAAVWVSLADVEADLVILGVQKRFKNVNPRKLAGTTQSFKINENNINEIRVCEKTGYTLVKIDFSYARFGTDNNVYPLCTEAGKVLVENQLVKIIKDISLQRVSRNDLSYEYLEICLQERIKSFYSYYNIISLFYKSLKRNNYTKIGTCFEDYDYASDYYYNTGFIFQMNRGWKMRLYSKSHEHNKKNLDKVRGANLRLEHRMTKMALDFYCKTSIVSELKLQVIKEKILVKIGKILFEHITKELYRDIEILEKRLKDFESRKIPNLIRDLQEHILDEKIANQVIQQNSTKGSRQTRRYKNKVKEALKEYEARGSPKRSNFDNLERLEFFINKIIFFKVKVKCNSKQHLTFDIA</sequence>
<dbReference type="KEGG" id="fho:H9Q81_01280"/>
<name>A0A7G9GXG9_9FUSO</name>
<organism evidence="1 2">
    <name type="scientific">Fusobacterium hominis</name>
    <dbReference type="NCBI Taxonomy" id="2764326"/>
    <lineage>
        <taxon>Bacteria</taxon>
        <taxon>Fusobacteriati</taxon>
        <taxon>Fusobacteriota</taxon>
        <taxon>Fusobacteriia</taxon>
        <taxon>Fusobacteriales</taxon>
        <taxon>Fusobacteriaceae</taxon>
        <taxon>Fusobacterium</taxon>
    </lineage>
</organism>
<dbReference type="AlphaFoldDB" id="A0A7G9GXG9"/>
<evidence type="ECO:0000313" key="1">
    <source>
        <dbReference type="EMBL" id="QNM15501.1"/>
    </source>
</evidence>
<dbReference type="EMBL" id="CP060637">
    <property type="protein sequence ID" value="QNM15501.1"/>
    <property type="molecule type" value="Genomic_DNA"/>
</dbReference>
<gene>
    <name evidence="1" type="ORF">H9Q81_01280</name>
</gene>
<reference evidence="1 2" key="1">
    <citation type="submission" date="2020-08" db="EMBL/GenBank/DDBJ databases">
        <authorList>
            <person name="Liu C."/>
            <person name="Sun Q."/>
        </authorList>
    </citation>
    <scope>NUCLEOTIDE SEQUENCE [LARGE SCALE GENOMIC DNA]</scope>
    <source>
        <strain evidence="1 2">NSJ-57</strain>
    </source>
</reference>
<keyword evidence="2" id="KW-1185">Reference proteome</keyword>
<accession>A0A7G9GXG9</accession>
<dbReference type="Proteomes" id="UP000515913">
    <property type="component" value="Chromosome"/>
</dbReference>
<dbReference type="RefSeq" id="WP_187422967.1">
    <property type="nucleotide sequence ID" value="NZ_CP060637.1"/>
</dbReference>
<evidence type="ECO:0000313" key="2">
    <source>
        <dbReference type="Proteomes" id="UP000515913"/>
    </source>
</evidence>
<protein>
    <submittedName>
        <fullName evidence="1">Uncharacterized protein</fullName>
    </submittedName>
</protein>
<proteinExistence type="predicted"/>